<comment type="cofactor">
    <cofactor evidence="1">
        <name>L-ascorbate</name>
        <dbReference type="ChEBI" id="CHEBI:38290"/>
    </cofactor>
</comment>
<dbReference type="SMART" id="SM00702">
    <property type="entry name" value="P4Hc"/>
    <property type="match status" value="1"/>
</dbReference>
<keyword evidence="2" id="KW-0479">Metal-binding</keyword>
<dbReference type="KEGG" id="ksk:KSE_40460"/>
<feature type="domain" description="Fe2OG dioxygenase" evidence="7">
    <location>
        <begin position="84"/>
        <end position="190"/>
    </location>
</feature>
<dbReference type="Pfam" id="PF13640">
    <property type="entry name" value="2OG-FeII_Oxy_3"/>
    <property type="match status" value="1"/>
</dbReference>
<dbReference type="Proteomes" id="UP000007076">
    <property type="component" value="Chromosome"/>
</dbReference>
<dbReference type="STRING" id="452652.KSE_40460"/>
<evidence type="ECO:0000256" key="2">
    <source>
        <dbReference type="ARBA" id="ARBA00022723"/>
    </source>
</evidence>
<gene>
    <name evidence="8" type="ordered locus">KSE_40460</name>
</gene>
<evidence type="ECO:0000256" key="4">
    <source>
        <dbReference type="ARBA" id="ARBA00022964"/>
    </source>
</evidence>
<keyword evidence="6" id="KW-0408">Iron</keyword>
<dbReference type="EMBL" id="AP010968">
    <property type="protein sequence ID" value="BAJ29838.1"/>
    <property type="molecule type" value="Genomic_DNA"/>
</dbReference>
<dbReference type="GO" id="GO:0051213">
    <property type="term" value="F:dioxygenase activity"/>
    <property type="evidence" value="ECO:0007669"/>
    <property type="project" value="UniProtKB-KW"/>
</dbReference>
<evidence type="ECO:0000313" key="8">
    <source>
        <dbReference type="EMBL" id="BAJ29838.1"/>
    </source>
</evidence>
<evidence type="ECO:0000256" key="3">
    <source>
        <dbReference type="ARBA" id="ARBA00022896"/>
    </source>
</evidence>
<dbReference type="AlphaFoldDB" id="E4NEQ2"/>
<dbReference type="GO" id="GO:0016705">
    <property type="term" value="F:oxidoreductase activity, acting on paired donors, with incorporation or reduction of molecular oxygen"/>
    <property type="evidence" value="ECO:0007669"/>
    <property type="project" value="InterPro"/>
</dbReference>
<dbReference type="Gene3D" id="2.60.120.620">
    <property type="entry name" value="q2cbj1_9rhob like domain"/>
    <property type="match status" value="1"/>
</dbReference>
<evidence type="ECO:0000259" key="7">
    <source>
        <dbReference type="PROSITE" id="PS51471"/>
    </source>
</evidence>
<dbReference type="HOGENOM" id="CLU_1382531_0_0_11"/>
<evidence type="ECO:0000256" key="6">
    <source>
        <dbReference type="ARBA" id="ARBA00023004"/>
    </source>
</evidence>
<dbReference type="InterPro" id="IPR006620">
    <property type="entry name" value="Pro_4_hyd_alph"/>
</dbReference>
<evidence type="ECO:0000313" key="9">
    <source>
        <dbReference type="Proteomes" id="UP000007076"/>
    </source>
</evidence>
<dbReference type="InterPro" id="IPR005123">
    <property type="entry name" value="Oxoglu/Fe-dep_dioxygenase_dom"/>
</dbReference>
<keyword evidence="4" id="KW-0223">Dioxygenase</keyword>
<sequence length="197" mass="21425">MTSAPWNTLGPLTVDNALPAVLCEELLRHFEHSTQRPRSYQGVVDEALRKCEYVEVPEHLAALVTAAVTPHIDTFFGVESYPVPGQPTLIYRYGVGAGFVTHHDEVTAVELERAATNGQPVIGGDLTTVLFLSGPDEYDGGALYFEQPPLDLRPAKGALVAFPATRDFMHGVRPITAGARYTFLSRRFVKSSVLSAA</sequence>
<name>E4NEQ2_KITSK</name>
<proteinExistence type="predicted"/>
<evidence type="ECO:0000256" key="1">
    <source>
        <dbReference type="ARBA" id="ARBA00001961"/>
    </source>
</evidence>
<dbReference type="PATRIC" id="fig|452652.3.peg.4040"/>
<reference evidence="8 9" key="1">
    <citation type="journal article" date="2010" name="DNA Res.">
        <title>Genome sequence of Kitasatospora setae NBRC 14216T: an evolutionary snapshot of the family Streptomycetaceae.</title>
        <authorList>
            <person name="Ichikawa N."/>
            <person name="Oguchi A."/>
            <person name="Ikeda H."/>
            <person name="Ishikawa J."/>
            <person name="Kitani S."/>
            <person name="Watanabe Y."/>
            <person name="Nakamura S."/>
            <person name="Katano Y."/>
            <person name="Kishi E."/>
            <person name="Sasagawa M."/>
            <person name="Ankai A."/>
            <person name="Fukui S."/>
            <person name="Hashimoto Y."/>
            <person name="Kamata S."/>
            <person name="Otoguro M."/>
            <person name="Tanikawa S."/>
            <person name="Nihira T."/>
            <person name="Horinouchi S."/>
            <person name="Ohnishi Y."/>
            <person name="Hayakawa M."/>
            <person name="Kuzuyama T."/>
            <person name="Arisawa A."/>
            <person name="Nomoto F."/>
            <person name="Miura H."/>
            <person name="Takahashi Y."/>
            <person name="Fujita N."/>
        </authorList>
    </citation>
    <scope>NUCLEOTIDE SEQUENCE [LARGE SCALE GENOMIC DNA]</scope>
    <source>
        <strain evidence="9">ATCC 33774 / DSM 43861 / JCM 3304 / KCC A-0304 / NBRC 14216 / KM-6054</strain>
    </source>
</reference>
<evidence type="ECO:0000256" key="5">
    <source>
        <dbReference type="ARBA" id="ARBA00023002"/>
    </source>
</evidence>
<dbReference type="GO" id="GO:0005506">
    <property type="term" value="F:iron ion binding"/>
    <property type="evidence" value="ECO:0007669"/>
    <property type="project" value="InterPro"/>
</dbReference>
<accession>E4NEQ2</accession>
<organism evidence="8 9">
    <name type="scientific">Kitasatospora setae (strain ATCC 33774 / DSM 43861 / JCM 3304 / KCC A-0304 / NBRC 14216 / KM-6054)</name>
    <name type="common">Streptomyces setae</name>
    <dbReference type="NCBI Taxonomy" id="452652"/>
    <lineage>
        <taxon>Bacteria</taxon>
        <taxon>Bacillati</taxon>
        <taxon>Actinomycetota</taxon>
        <taxon>Actinomycetes</taxon>
        <taxon>Kitasatosporales</taxon>
        <taxon>Streptomycetaceae</taxon>
        <taxon>Kitasatospora</taxon>
    </lineage>
</organism>
<keyword evidence="3" id="KW-0847">Vitamin C</keyword>
<protein>
    <recommendedName>
        <fullName evidence="7">Fe2OG dioxygenase domain-containing protein</fullName>
    </recommendedName>
</protein>
<keyword evidence="9" id="KW-1185">Reference proteome</keyword>
<dbReference type="eggNOG" id="COG3128">
    <property type="taxonomic scope" value="Bacteria"/>
</dbReference>
<keyword evidence="5" id="KW-0560">Oxidoreductase</keyword>
<dbReference type="GO" id="GO:0031418">
    <property type="term" value="F:L-ascorbic acid binding"/>
    <property type="evidence" value="ECO:0007669"/>
    <property type="project" value="UniProtKB-KW"/>
</dbReference>
<dbReference type="PROSITE" id="PS51471">
    <property type="entry name" value="FE2OG_OXY"/>
    <property type="match status" value="1"/>
</dbReference>
<dbReference type="InterPro" id="IPR044862">
    <property type="entry name" value="Pro_4_hyd_alph_FE2OG_OXY"/>
</dbReference>
<dbReference type="RefSeq" id="WP_014137143.1">
    <property type="nucleotide sequence ID" value="NC_016109.1"/>
</dbReference>